<evidence type="ECO:0000256" key="7">
    <source>
        <dbReference type="ARBA" id="ARBA00022833"/>
    </source>
</evidence>
<keyword evidence="6" id="KW-0833">Ubl conjugation pathway</keyword>
<feature type="compositionally biased region" description="Acidic residues" evidence="10">
    <location>
        <begin position="93"/>
        <end position="105"/>
    </location>
</feature>
<reference evidence="12" key="1">
    <citation type="journal article" date="2020" name="Fungal Divers.">
        <title>Resolving the Mortierellaceae phylogeny through synthesis of multi-gene phylogenetics and phylogenomics.</title>
        <authorList>
            <person name="Vandepol N."/>
            <person name="Liber J."/>
            <person name="Desiro A."/>
            <person name="Na H."/>
            <person name="Kennedy M."/>
            <person name="Barry K."/>
            <person name="Grigoriev I.V."/>
            <person name="Miller A.N."/>
            <person name="O'Donnell K."/>
            <person name="Stajich J.E."/>
            <person name="Bonito G."/>
        </authorList>
    </citation>
    <scope>NUCLEOTIDE SEQUENCE</scope>
    <source>
        <strain evidence="12">NRRL 2769</strain>
    </source>
</reference>
<keyword evidence="5 8" id="KW-0863">Zinc-finger</keyword>
<feature type="compositionally biased region" description="Low complexity" evidence="10">
    <location>
        <begin position="788"/>
        <end position="801"/>
    </location>
</feature>
<dbReference type="Pfam" id="PF00400">
    <property type="entry name" value="WD40"/>
    <property type="match status" value="2"/>
</dbReference>
<dbReference type="GO" id="GO:0080008">
    <property type="term" value="C:Cul4-RING E3 ubiquitin ligase complex"/>
    <property type="evidence" value="ECO:0007669"/>
    <property type="project" value="TreeGrafter"/>
</dbReference>
<dbReference type="PANTHER" id="PTHR19847:SF7">
    <property type="entry name" value="DDB1- AND CUL4-ASSOCIATED FACTOR 11"/>
    <property type="match status" value="1"/>
</dbReference>
<sequence>MNNNEDNRIEADEEDYDENDGEYQYEEAMEDDDDDEDEAEFHIEVELEGSEDDDNDEDDNENTLEPTSIDLAALFAQAVLQLMQTLYGGQQRDDDDDDDDNDNDDYGYGLYGYRNYRRRPRSPSPIPEPDREKGNELLNSGEFGRVDSAYVPSKENKKNLARKLWMRQVKPRSVNPLALGETILPDNPGKVIDRYSNAAYSGQYSADGSLFATSDRDWKLRIYKTAGNRLIRERVIDGVVGRWTITDHNLSLDSHWLIYSSITPIVYLTRTAADAPDEHHPLDFSSHDEDHALWSVRFSGDGREIVAGGKDRIYGKDRRSMSAGRHSVPSGILVGHAEGITYVTSKGDNRYLASNGKDQKMLLWDLRMMHSKKDFESLPRPRMTNFDYRSNEYHGSKSAKVAGDCSVMTFQGHKVLRTLIRCHFSPAHTTGQRYLYTGSADGKVAIYRLDGTLVRTLDTSAPFARTRNGGSEYTARDCQAEITPMMVPDPTCPNCQGEFVEKIESDNDPRTFIQPDTHHESGEDGQQDASFGEPMNLDDLLRVFQMAMQQQQQRQGQTFGGGTSFIFSSGPMGTTFSHRSGAPSSEQPQTTEPHTDTTTENTARDDQQQQPQGPSSFFSGLSGLLSRLGIEIQYTTSADFGGLGGMGGPGLFPLAGNPGDYAWGQGGLDDIITRMMELQNRQNGPVGATDEIIDNIPHHKLTAEEFEAKTECSVCKDEFNLEDNLLQLPCKHIFHEDCIKPWLKVSGTCPTCRFSLVSDNNHSAQPGENPSGSSGHDSTIRLPGAFPSSANTGSSNSNSSNNEHRGDDEYPAMESLD</sequence>
<feature type="region of interest" description="Disordered" evidence="10">
    <location>
        <begin position="548"/>
        <end position="620"/>
    </location>
</feature>
<evidence type="ECO:0000256" key="5">
    <source>
        <dbReference type="ARBA" id="ARBA00022771"/>
    </source>
</evidence>
<dbReference type="SMART" id="SM00184">
    <property type="entry name" value="RING"/>
    <property type="match status" value="1"/>
</dbReference>
<feature type="region of interest" description="Disordered" evidence="10">
    <location>
        <begin position="505"/>
        <end position="533"/>
    </location>
</feature>
<dbReference type="FunFam" id="3.30.40.10:FF:000127">
    <property type="entry name" value="E3 ubiquitin-protein ligase RNF181"/>
    <property type="match status" value="1"/>
</dbReference>
<evidence type="ECO:0000313" key="12">
    <source>
        <dbReference type="EMBL" id="KAG0024807.1"/>
    </source>
</evidence>
<dbReference type="InterPro" id="IPR001841">
    <property type="entry name" value="Znf_RING"/>
</dbReference>
<dbReference type="InterPro" id="IPR013083">
    <property type="entry name" value="Znf_RING/FYVE/PHD"/>
</dbReference>
<feature type="compositionally biased region" description="Polar residues" evidence="10">
    <location>
        <begin position="761"/>
        <end position="777"/>
    </location>
</feature>
<organism evidence="12 13">
    <name type="scientific">Entomortierella chlamydospora</name>
    <dbReference type="NCBI Taxonomy" id="101097"/>
    <lineage>
        <taxon>Eukaryota</taxon>
        <taxon>Fungi</taxon>
        <taxon>Fungi incertae sedis</taxon>
        <taxon>Mucoromycota</taxon>
        <taxon>Mortierellomycotina</taxon>
        <taxon>Mortierellomycetes</taxon>
        <taxon>Mortierellales</taxon>
        <taxon>Mortierellaceae</taxon>
        <taxon>Entomortierella</taxon>
    </lineage>
</organism>
<dbReference type="PANTHER" id="PTHR19847">
    <property type="entry name" value="DDB1- AND CUL4-ASSOCIATED FACTOR 11"/>
    <property type="match status" value="1"/>
</dbReference>
<evidence type="ECO:0000256" key="9">
    <source>
        <dbReference type="PROSITE-ProRule" id="PRU00221"/>
    </source>
</evidence>
<comment type="catalytic activity">
    <reaction evidence="1">
        <text>S-ubiquitinyl-[E2 ubiquitin-conjugating enzyme]-L-cysteine + [acceptor protein]-L-lysine = [E2 ubiquitin-conjugating enzyme]-L-cysteine + N(6)-ubiquitinyl-[acceptor protein]-L-lysine.</text>
        <dbReference type="EC" id="2.3.2.27"/>
    </reaction>
</comment>
<dbReference type="InterPro" id="IPR051859">
    <property type="entry name" value="DCAF"/>
</dbReference>
<dbReference type="Pfam" id="PF13639">
    <property type="entry name" value="zf-RING_2"/>
    <property type="match status" value="1"/>
</dbReference>
<dbReference type="InterPro" id="IPR036322">
    <property type="entry name" value="WD40_repeat_dom_sf"/>
</dbReference>
<dbReference type="CDD" id="cd16667">
    <property type="entry name" value="RING-H2_RNF126-like"/>
    <property type="match status" value="1"/>
</dbReference>
<feature type="compositionally biased region" description="Basic and acidic residues" evidence="10">
    <location>
        <begin position="593"/>
        <end position="607"/>
    </location>
</feature>
<dbReference type="InterPro" id="IPR001680">
    <property type="entry name" value="WD40_rpt"/>
</dbReference>
<evidence type="ECO:0000256" key="4">
    <source>
        <dbReference type="ARBA" id="ARBA00022723"/>
    </source>
</evidence>
<feature type="compositionally biased region" description="Acidic residues" evidence="10">
    <location>
        <begin position="46"/>
        <end position="62"/>
    </location>
</feature>
<dbReference type="SUPFAM" id="SSF57850">
    <property type="entry name" value="RING/U-box"/>
    <property type="match status" value="1"/>
</dbReference>
<dbReference type="InterPro" id="IPR015943">
    <property type="entry name" value="WD40/YVTN_repeat-like_dom_sf"/>
</dbReference>
<dbReference type="PROSITE" id="PS50294">
    <property type="entry name" value="WD_REPEATS_REGION"/>
    <property type="match status" value="1"/>
</dbReference>
<keyword evidence="13" id="KW-1185">Reference proteome</keyword>
<feature type="compositionally biased region" description="Low complexity" evidence="10">
    <location>
        <begin position="608"/>
        <end position="620"/>
    </location>
</feature>
<evidence type="ECO:0000256" key="8">
    <source>
        <dbReference type="PROSITE-ProRule" id="PRU00175"/>
    </source>
</evidence>
<feature type="region of interest" description="Disordered" evidence="10">
    <location>
        <begin position="89"/>
        <end position="139"/>
    </location>
</feature>
<dbReference type="PROSITE" id="PS50089">
    <property type="entry name" value="ZF_RING_2"/>
    <property type="match status" value="1"/>
</dbReference>
<evidence type="ECO:0000256" key="3">
    <source>
        <dbReference type="ARBA" id="ARBA00022679"/>
    </source>
</evidence>
<evidence type="ECO:0000259" key="11">
    <source>
        <dbReference type="PROSITE" id="PS50089"/>
    </source>
</evidence>
<dbReference type="GO" id="GO:0008270">
    <property type="term" value="F:zinc ion binding"/>
    <property type="evidence" value="ECO:0007669"/>
    <property type="project" value="UniProtKB-KW"/>
</dbReference>
<dbReference type="AlphaFoldDB" id="A0A9P6N4I8"/>
<dbReference type="GO" id="GO:0016567">
    <property type="term" value="P:protein ubiquitination"/>
    <property type="evidence" value="ECO:0007669"/>
    <property type="project" value="UniProtKB-ARBA"/>
</dbReference>
<evidence type="ECO:0000256" key="6">
    <source>
        <dbReference type="ARBA" id="ARBA00022786"/>
    </source>
</evidence>
<dbReference type="Proteomes" id="UP000703661">
    <property type="component" value="Unassembled WGS sequence"/>
</dbReference>
<name>A0A9P6N4I8_9FUNG</name>
<feature type="domain" description="RING-type" evidence="11">
    <location>
        <begin position="712"/>
        <end position="753"/>
    </location>
</feature>
<protein>
    <recommendedName>
        <fullName evidence="2">RING-type E3 ubiquitin transferase</fullName>
        <ecNumber evidence="2">2.3.2.27</ecNumber>
    </recommendedName>
</protein>
<dbReference type="SUPFAM" id="SSF50978">
    <property type="entry name" value="WD40 repeat-like"/>
    <property type="match status" value="1"/>
</dbReference>
<dbReference type="Gene3D" id="2.130.10.10">
    <property type="entry name" value="YVTN repeat-like/Quinoprotein amine dehydrogenase"/>
    <property type="match status" value="1"/>
</dbReference>
<feature type="compositionally biased region" description="Polar residues" evidence="10">
    <location>
        <begin position="571"/>
        <end position="585"/>
    </location>
</feature>
<dbReference type="Gene3D" id="3.30.40.10">
    <property type="entry name" value="Zinc/RING finger domain, C3HC4 (zinc finger)"/>
    <property type="match status" value="1"/>
</dbReference>
<evidence type="ECO:0000313" key="13">
    <source>
        <dbReference type="Proteomes" id="UP000703661"/>
    </source>
</evidence>
<gene>
    <name evidence="12" type="ORF">BGZ80_006081</name>
</gene>
<keyword evidence="7" id="KW-0862">Zinc</keyword>
<dbReference type="EC" id="2.3.2.27" evidence="2"/>
<dbReference type="EMBL" id="JAAAID010000003">
    <property type="protein sequence ID" value="KAG0024807.1"/>
    <property type="molecule type" value="Genomic_DNA"/>
</dbReference>
<evidence type="ECO:0000256" key="1">
    <source>
        <dbReference type="ARBA" id="ARBA00000900"/>
    </source>
</evidence>
<feature type="compositionally biased region" description="Basic and acidic residues" evidence="10">
    <location>
        <begin position="1"/>
        <end position="10"/>
    </location>
</feature>
<feature type="region of interest" description="Disordered" evidence="10">
    <location>
        <begin position="1"/>
        <end position="64"/>
    </location>
</feature>
<keyword evidence="9" id="KW-0853">WD repeat</keyword>
<feature type="region of interest" description="Disordered" evidence="10">
    <location>
        <begin position="761"/>
        <end position="817"/>
    </location>
</feature>
<dbReference type="GO" id="GO:0061630">
    <property type="term" value="F:ubiquitin protein ligase activity"/>
    <property type="evidence" value="ECO:0007669"/>
    <property type="project" value="UniProtKB-EC"/>
</dbReference>
<keyword evidence="3" id="KW-0808">Transferase</keyword>
<comment type="caution">
    <text evidence="12">The sequence shown here is derived from an EMBL/GenBank/DDBJ whole genome shotgun (WGS) entry which is preliminary data.</text>
</comment>
<dbReference type="SMART" id="SM00320">
    <property type="entry name" value="WD40"/>
    <property type="match status" value="4"/>
</dbReference>
<dbReference type="PROSITE" id="PS50082">
    <property type="entry name" value="WD_REPEATS_2"/>
    <property type="match status" value="1"/>
</dbReference>
<accession>A0A9P6N4I8</accession>
<feature type="repeat" description="WD" evidence="9">
    <location>
        <begin position="333"/>
        <end position="367"/>
    </location>
</feature>
<evidence type="ECO:0000256" key="10">
    <source>
        <dbReference type="SAM" id="MobiDB-lite"/>
    </source>
</evidence>
<evidence type="ECO:0000256" key="2">
    <source>
        <dbReference type="ARBA" id="ARBA00012483"/>
    </source>
</evidence>
<proteinExistence type="predicted"/>
<feature type="compositionally biased region" description="Acidic residues" evidence="10">
    <location>
        <begin position="11"/>
        <end position="39"/>
    </location>
</feature>
<keyword evidence="4" id="KW-0479">Metal-binding</keyword>
<dbReference type="GO" id="GO:0043161">
    <property type="term" value="P:proteasome-mediated ubiquitin-dependent protein catabolic process"/>
    <property type="evidence" value="ECO:0007669"/>
    <property type="project" value="TreeGrafter"/>
</dbReference>